<dbReference type="PANTHER" id="PTHR43433">
    <property type="entry name" value="HYDROLASE, ALPHA/BETA FOLD FAMILY PROTEIN"/>
    <property type="match status" value="1"/>
</dbReference>
<dbReference type="InterPro" id="IPR029058">
    <property type="entry name" value="AB_hydrolase_fold"/>
</dbReference>
<organism evidence="2 3">
    <name type="scientific">Streptomyces milbemycinicus</name>
    <dbReference type="NCBI Taxonomy" id="476552"/>
    <lineage>
        <taxon>Bacteria</taxon>
        <taxon>Bacillati</taxon>
        <taxon>Actinomycetota</taxon>
        <taxon>Actinomycetes</taxon>
        <taxon>Kitasatosporales</taxon>
        <taxon>Streptomycetaceae</taxon>
        <taxon>Streptomyces</taxon>
    </lineage>
</organism>
<sequence>MAPTDSHQPNGYARALDGTLLAYQRQGAGRPLVLLAGQANNHHWWDGIRADFHATHTTLTMDWRGTGESGKPDEPYSTQGFADDVIAVLDHLGIDRADLYGTSMGGRVAQWVAARHPDRIRRLVLGCTSPGGPQAKERDMGVRRSLAQADARAAREALIDLMYTPAWRSGHPGPYTTLGDPAMPPHARRRHLVASNEHDTWDVLPLISAPTLILHGAEDRLTPAANVPLLAARIPKARTHIFEGARHGYFEECRSAAGAIVASFLAEREGPDDV</sequence>
<dbReference type="InterPro" id="IPR000073">
    <property type="entry name" value="AB_hydrolase_1"/>
</dbReference>
<evidence type="ECO:0000259" key="1">
    <source>
        <dbReference type="Pfam" id="PF00561"/>
    </source>
</evidence>
<dbReference type="PANTHER" id="PTHR43433:SF5">
    <property type="entry name" value="AB HYDROLASE-1 DOMAIN-CONTAINING PROTEIN"/>
    <property type="match status" value="1"/>
</dbReference>
<dbReference type="PRINTS" id="PR00111">
    <property type="entry name" value="ABHYDROLASE"/>
</dbReference>
<comment type="caution">
    <text evidence="2">The sequence shown here is derived from an EMBL/GenBank/DDBJ whole genome shotgun (WGS) entry which is preliminary data.</text>
</comment>
<dbReference type="RefSeq" id="WP_358643372.1">
    <property type="nucleotide sequence ID" value="NZ_JBFAEV010000026.1"/>
</dbReference>
<dbReference type="EMBL" id="JBJDQH010000007">
    <property type="protein sequence ID" value="MFK4267435.1"/>
    <property type="molecule type" value="Genomic_DNA"/>
</dbReference>
<gene>
    <name evidence="2" type="ORF">ACI2L5_21220</name>
</gene>
<dbReference type="GO" id="GO:0016787">
    <property type="term" value="F:hydrolase activity"/>
    <property type="evidence" value="ECO:0007669"/>
    <property type="project" value="UniProtKB-KW"/>
</dbReference>
<keyword evidence="2" id="KW-0378">Hydrolase</keyword>
<dbReference type="SUPFAM" id="SSF53474">
    <property type="entry name" value="alpha/beta-Hydrolases"/>
    <property type="match status" value="1"/>
</dbReference>
<keyword evidence="3" id="KW-1185">Reference proteome</keyword>
<evidence type="ECO:0000313" key="3">
    <source>
        <dbReference type="Proteomes" id="UP001620295"/>
    </source>
</evidence>
<feature type="domain" description="AB hydrolase-1" evidence="1">
    <location>
        <begin position="31"/>
        <end position="251"/>
    </location>
</feature>
<reference evidence="2 3" key="1">
    <citation type="submission" date="2024-11" db="EMBL/GenBank/DDBJ databases">
        <title>The Natural Products Discovery Center: Release of the First 8490 Sequenced Strains for Exploring Actinobacteria Biosynthetic Diversity.</title>
        <authorList>
            <person name="Kalkreuter E."/>
            <person name="Kautsar S.A."/>
            <person name="Yang D."/>
            <person name="Bader C.D."/>
            <person name="Teijaro C.N."/>
            <person name="Fluegel L."/>
            <person name="Davis C.M."/>
            <person name="Simpson J.R."/>
            <person name="Lauterbach L."/>
            <person name="Steele A.D."/>
            <person name="Gui C."/>
            <person name="Meng S."/>
            <person name="Li G."/>
            <person name="Viehrig K."/>
            <person name="Ye F."/>
            <person name="Su P."/>
            <person name="Kiefer A.F."/>
            <person name="Nichols A."/>
            <person name="Cepeda A.J."/>
            <person name="Yan W."/>
            <person name="Fan B."/>
            <person name="Jiang Y."/>
            <person name="Adhikari A."/>
            <person name="Zheng C.-J."/>
            <person name="Schuster L."/>
            <person name="Cowan T.M."/>
            <person name="Smanski M.J."/>
            <person name="Chevrette M.G."/>
            <person name="De Carvalho L.P.S."/>
            <person name="Shen B."/>
        </authorList>
    </citation>
    <scope>NUCLEOTIDE SEQUENCE [LARGE SCALE GENOMIC DNA]</scope>
    <source>
        <strain evidence="2 3">NPDC020863</strain>
    </source>
</reference>
<protein>
    <submittedName>
        <fullName evidence="2">Alpha/beta fold hydrolase</fullName>
    </submittedName>
</protein>
<dbReference type="Pfam" id="PF00561">
    <property type="entry name" value="Abhydrolase_1"/>
    <property type="match status" value="1"/>
</dbReference>
<accession>A0ABW8LQV2</accession>
<dbReference type="InterPro" id="IPR050471">
    <property type="entry name" value="AB_hydrolase"/>
</dbReference>
<dbReference type="Gene3D" id="3.40.50.1820">
    <property type="entry name" value="alpha/beta hydrolase"/>
    <property type="match status" value="1"/>
</dbReference>
<name>A0ABW8LQV2_9ACTN</name>
<proteinExistence type="predicted"/>
<evidence type="ECO:0000313" key="2">
    <source>
        <dbReference type="EMBL" id="MFK4267435.1"/>
    </source>
</evidence>
<dbReference type="Proteomes" id="UP001620295">
    <property type="component" value="Unassembled WGS sequence"/>
</dbReference>